<dbReference type="RefSeq" id="XP_004258160.1">
    <property type="nucleotide sequence ID" value="XM_004258112.1"/>
</dbReference>
<feature type="compositionally biased region" description="Basic residues" evidence="1">
    <location>
        <begin position="24"/>
        <end position="33"/>
    </location>
</feature>
<dbReference type="OrthoDB" id="10414175at2759"/>
<dbReference type="AlphaFoldDB" id="A0A0A1U932"/>
<dbReference type="Proteomes" id="UP000014680">
    <property type="component" value="Unassembled WGS sequence"/>
</dbReference>
<evidence type="ECO:0000313" key="2">
    <source>
        <dbReference type="EMBL" id="ELP91389.1"/>
    </source>
</evidence>
<feature type="region of interest" description="Disordered" evidence="1">
    <location>
        <begin position="1"/>
        <end position="33"/>
    </location>
</feature>
<dbReference type="GeneID" id="14890280"/>
<dbReference type="EMBL" id="KB206474">
    <property type="protein sequence ID" value="ELP91389.1"/>
    <property type="molecule type" value="Genomic_DNA"/>
</dbReference>
<dbReference type="VEuPathDB" id="AmoebaDB:EIN_154560"/>
<protein>
    <submittedName>
        <fullName evidence="2">Uncharacterized protein</fullName>
    </submittedName>
</protein>
<gene>
    <name evidence="2" type="ORF">EIN_154560</name>
</gene>
<dbReference type="OMA" id="FICEMQR"/>
<evidence type="ECO:0000313" key="3">
    <source>
        <dbReference type="Proteomes" id="UP000014680"/>
    </source>
</evidence>
<keyword evidence="3" id="KW-1185">Reference proteome</keyword>
<evidence type="ECO:0000256" key="1">
    <source>
        <dbReference type="SAM" id="MobiDB-lite"/>
    </source>
</evidence>
<dbReference type="KEGG" id="eiv:EIN_154560"/>
<proteinExistence type="predicted"/>
<organism evidence="2 3">
    <name type="scientific">Entamoeba invadens IP1</name>
    <dbReference type="NCBI Taxonomy" id="370355"/>
    <lineage>
        <taxon>Eukaryota</taxon>
        <taxon>Amoebozoa</taxon>
        <taxon>Evosea</taxon>
        <taxon>Archamoebae</taxon>
        <taxon>Mastigamoebida</taxon>
        <taxon>Entamoebidae</taxon>
        <taxon>Entamoeba</taxon>
    </lineage>
</organism>
<accession>A0A0A1U932</accession>
<name>A0A0A1U932_ENTIV</name>
<feature type="compositionally biased region" description="Polar residues" evidence="1">
    <location>
        <begin position="1"/>
        <end position="18"/>
    </location>
</feature>
<sequence>MSQQRVAASPITTSSYDSLSERKTTKRSKDKSKKYLNQKNDLKSFESIQQGVLLALLNTFCDFSLELPTKLSTVTLNNPRLVSLVIGDEEINVKRLSERMYADSFICEMQRGVKEETCVRTYEKKKRIFINNFLVDVALELGFVFDSKYSRKSRQTLQLERVQRIFKDGQLVMDRDDIIKRGKAINKYLFSLVSNNNSVTIARNNGTLQKLLLSDVCLTPFGINLTK</sequence>
<reference evidence="2 3" key="1">
    <citation type="submission" date="2012-10" db="EMBL/GenBank/DDBJ databases">
        <authorList>
            <person name="Zafar N."/>
            <person name="Inman J."/>
            <person name="Hall N."/>
            <person name="Lorenzi H."/>
            <person name="Caler E."/>
        </authorList>
    </citation>
    <scope>NUCLEOTIDE SEQUENCE [LARGE SCALE GENOMIC DNA]</scope>
    <source>
        <strain evidence="2 3">IP1</strain>
    </source>
</reference>